<sequence>METETFIIVLTSEGGRWEQRMTSLWVFSFHCGCVICSEEYCCLCFSHRECEGRPMLPRVRGEGGGGGGDGDS</sequence>
<protein>
    <submittedName>
        <fullName evidence="1">Uncharacterized protein</fullName>
    </submittedName>
</protein>
<name>I4DLM8_PAPXU</name>
<reference evidence="1" key="1">
    <citation type="journal article" date="2012" name="BMC Biol.">
        <title>Comprehensive microarray-based analysis for stage-specific larval camouflage pattern-associated genes in the swallowtail butterfly, Papilio xuthus.</title>
        <authorList>
            <person name="Futahashi R."/>
            <person name="Shirataki H."/>
            <person name="Narita T."/>
            <person name="Mita K."/>
            <person name="Fujiwara H."/>
        </authorList>
    </citation>
    <scope>NUCLEOTIDE SEQUENCE</scope>
    <source>
        <tissue evidence="1">Epidermis</tissue>
    </source>
</reference>
<proteinExistence type="evidence at transcript level"/>
<dbReference type="EMBL" id="AK402196">
    <property type="protein sequence ID" value="BAM18818.1"/>
    <property type="molecule type" value="mRNA"/>
</dbReference>
<accession>I4DLM8</accession>
<evidence type="ECO:0000313" key="1">
    <source>
        <dbReference type="EMBL" id="BAM18818.1"/>
    </source>
</evidence>
<organism evidence="1">
    <name type="scientific">Papilio xuthus</name>
    <name type="common">Asian swallowtail butterfly</name>
    <dbReference type="NCBI Taxonomy" id="66420"/>
    <lineage>
        <taxon>Eukaryota</taxon>
        <taxon>Metazoa</taxon>
        <taxon>Ecdysozoa</taxon>
        <taxon>Arthropoda</taxon>
        <taxon>Hexapoda</taxon>
        <taxon>Insecta</taxon>
        <taxon>Pterygota</taxon>
        <taxon>Neoptera</taxon>
        <taxon>Endopterygota</taxon>
        <taxon>Lepidoptera</taxon>
        <taxon>Glossata</taxon>
        <taxon>Ditrysia</taxon>
        <taxon>Papilionoidea</taxon>
        <taxon>Papilionidae</taxon>
        <taxon>Papilioninae</taxon>
        <taxon>Papilio</taxon>
    </lineage>
</organism>
<dbReference type="AlphaFoldDB" id="I4DLM8"/>